<protein>
    <submittedName>
        <fullName evidence="2">Uncharacterized protein LOC106730703 isoform X1</fullName>
    </submittedName>
</protein>
<keyword evidence="1" id="KW-1185">Reference proteome</keyword>
<organism evidence="1 2">
    <name type="scientific">Camelus ferus</name>
    <name type="common">Wild bactrian camel</name>
    <name type="synonym">Camelus bactrianus ferus</name>
    <dbReference type="NCBI Taxonomy" id="419612"/>
    <lineage>
        <taxon>Eukaryota</taxon>
        <taxon>Metazoa</taxon>
        <taxon>Chordata</taxon>
        <taxon>Craniata</taxon>
        <taxon>Vertebrata</taxon>
        <taxon>Euteleostomi</taxon>
        <taxon>Mammalia</taxon>
        <taxon>Eutheria</taxon>
        <taxon>Laurasiatheria</taxon>
        <taxon>Artiodactyla</taxon>
        <taxon>Tylopoda</taxon>
        <taxon>Camelidae</taxon>
        <taxon>Camelus</taxon>
    </lineage>
</organism>
<dbReference type="Gene3D" id="3.80.10.10">
    <property type="entry name" value="Ribonuclease Inhibitor"/>
    <property type="match status" value="1"/>
</dbReference>
<dbReference type="AlphaFoldDB" id="A0A8B8UIF7"/>
<dbReference type="KEGG" id="cfr:106730703"/>
<gene>
    <name evidence="2" type="primary">LOC106730703</name>
</gene>
<name>A0A8B8UIF7_CAMFR</name>
<dbReference type="GeneID" id="106730703"/>
<sequence>MELLHKVILSHNPLTTVEDPYLLKLPALRYLDMGKTHVSLTTIERILFMTPELEKLILPSHRTCCLCQFKTTVEVVCKTVKLHCDSDCLASTTRCGEEASVGNAEGSFMKMLQARNKSTSTELIIEPEKASSDRRGVSLSAFANKQLTEEVPGYSIFLIASIRTSSTMINSGHNDRHPTLVLGFRTLLRFLICPYRTAAKGGNKGSIRRAFSGEGGHFGSQTMYRPLIATHEENMAQKLHDGESSEEEEIFSKDARLATQNSARAAVHSPHKLQRGFAKWSQDLYQVCLMLNCAPTASHRDLTEERATRVKHQNRICYLPLKSKIVSMTCRLAAAKCS</sequence>
<dbReference type="SUPFAM" id="SSF52058">
    <property type="entry name" value="L domain-like"/>
    <property type="match status" value="1"/>
</dbReference>
<evidence type="ECO:0000313" key="2">
    <source>
        <dbReference type="RefSeq" id="XP_032353890.1"/>
    </source>
</evidence>
<evidence type="ECO:0000313" key="1">
    <source>
        <dbReference type="Proteomes" id="UP000694856"/>
    </source>
</evidence>
<proteinExistence type="predicted"/>
<reference evidence="2" key="1">
    <citation type="submission" date="2025-08" db="UniProtKB">
        <authorList>
            <consortium name="RefSeq"/>
        </authorList>
    </citation>
    <scope>IDENTIFICATION</scope>
    <source>
        <tissue evidence="2">Ear skin</tissue>
    </source>
</reference>
<dbReference type="Proteomes" id="UP000694856">
    <property type="component" value="Chromosome 16"/>
</dbReference>
<dbReference type="PANTHER" id="PTHR23045:SF9">
    <property type="entry name" value="LEUCINE RICH REPEAT CONTAINING 37A-RELATED"/>
    <property type="match status" value="1"/>
</dbReference>
<dbReference type="InterPro" id="IPR015753">
    <property type="entry name" value="LRRC37"/>
</dbReference>
<accession>A0A8B8UIF7</accession>
<dbReference type="PANTHER" id="PTHR23045">
    <property type="entry name" value="LEUCINE-RICH REPEAT-CONTAINING PROTEIN 37A"/>
    <property type="match status" value="1"/>
</dbReference>
<dbReference type="RefSeq" id="XP_032353890.1">
    <property type="nucleotide sequence ID" value="XM_032497999.1"/>
</dbReference>
<dbReference type="InterPro" id="IPR032675">
    <property type="entry name" value="LRR_dom_sf"/>
</dbReference>